<dbReference type="InterPro" id="IPR000811">
    <property type="entry name" value="Glyco_trans_35"/>
</dbReference>
<comment type="catalytic activity">
    <reaction evidence="1">
        <text>[(1-&gt;4)-alpha-D-glucosyl](n) + phosphate = [(1-&gt;4)-alpha-D-glucosyl](n-1) + alpha-D-glucose 1-phosphate</text>
        <dbReference type="Rhea" id="RHEA:41732"/>
        <dbReference type="Rhea" id="RHEA-COMP:9584"/>
        <dbReference type="Rhea" id="RHEA-COMP:9586"/>
        <dbReference type="ChEBI" id="CHEBI:15444"/>
        <dbReference type="ChEBI" id="CHEBI:43474"/>
        <dbReference type="ChEBI" id="CHEBI:58601"/>
        <dbReference type="EC" id="2.4.1.1"/>
    </reaction>
</comment>
<sequence>METLRKIAYFSMEIALDAEIPTYAGGLGILAGDTLRAGADLRLPVCAVTLLHRKGYFRQRLDDSGWQFEEEDPWDIEKYLTPMEPRVKLTLDEREVWVRCWRYEIEGQMGDNIPVYLLDTDVEENSEWDRHLTDRLYLGDHYFRICQEAVLGIGGVRMLRALGYEQLARFHMNEGHSAFLGLELLDEEMSLRGSEEIDDAMLHAVRRKCVFTTHTPVPAGHDQFSLEMARKVLGHHEAFFKRRDLFEPVKCATDCLNMTYLALNLSHYVNGVAKRHAEVSRLMFADHEIDSITNGVHAGTWVCQSMQSLFEKWIPDWKLDNFNMRSSLSIPDDDLWRAHQAAKNDLCDYIVNETGEQFSLDVLTLGFARRATSYKRPKLLFENKEWLFEIAKKAGGLQLVFAGKAHPGDDLGKFFIQDIIRMRADFAEHGIKIVYLENYDMKLAKYLVSGVDVWLNTPQPPMEASGTSGMKAALNGVPSLSVLDGWWIEGCVEGVTGWAIECPSGGRDARSLYEKLEQQIVPLYCERRHEFINIMRHAIALNGSFFNTQRMMLQYLARAYFL</sequence>
<gene>
    <name evidence="10" type="ORF">BSZ32_17835</name>
</gene>
<keyword evidence="6" id="KW-0808">Transferase</keyword>
<keyword evidence="8" id="KW-0119">Carbohydrate metabolism</keyword>
<evidence type="ECO:0000256" key="4">
    <source>
        <dbReference type="ARBA" id="ARBA00012591"/>
    </source>
</evidence>
<evidence type="ECO:0000256" key="7">
    <source>
        <dbReference type="ARBA" id="ARBA00022898"/>
    </source>
</evidence>
<evidence type="ECO:0000313" key="10">
    <source>
        <dbReference type="EMBL" id="PQJ30148.1"/>
    </source>
</evidence>
<evidence type="ECO:0000256" key="5">
    <source>
        <dbReference type="ARBA" id="ARBA00022676"/>
    </source>
</evidence>
<keyword evidence="11" id="KW-1185">Reference proteome</keyword>
<dbReference type="GO" id="GO:0005975">
    <property type="term" value="P:carbohydrate metabolic process"/>
    <property type="evidence" value="ECO:0007669"/>
    <property type="project" value="InterPro"/>
</dbReference>
<keyword evidence="5" id="KW-0328">Glycosyltransferase</keyword>
<evidence type="ECO:0000256" key="9">
    <source>
        <dbReference type="ARBA" id="ARBA00025174"/>
    </source>
</evidence>
<evidence type="ECO:0000256" key="2">
    <source>
        <dbReference type="ARBA" id="ARBA00001933"/>
    </source>
</evidence>
<evidence type="ECO:0000256" key="3">
    <source>
        <dbReference type="ARBA" id="ARBA00006047"/>
    </source>
</evidence>
<evidence type="ECO:0000256" key="8">
    <source>
        <dbReference type="ARBA" id="ARBA00023277"/>
    </source>
</evidence>
<dbReference type="SUPFAM" id="SSF53756">
    <property type="entry name" value="UDP-Glycosyltransferase/glycogen phosphorylase"/>
    <property type="match status" value="1"/>
</dbReference>
<reference evidence="10 11" key="1">
    <citation type="submission" date="2016-12" db="EMBL/GenBank/DDBJ databases">
        <title>Study of bacterial adaptation to deep sea.</title>
        <authorList>
            <person name="Song J."/>
            <person name="Yoshizawa S."/>
            <person name="Kogure K."/>
        </authorList>
    </citation>
    <scope>NUCLEOTIDE SEQUENCE [LARGE SCALE GENOMIC DNA]</scope>
    <source>
        <strain evidence="10 11">SAORIC-165</strain>
    </source>
</reference>
<dbReference type="Pfam" id="PF00343">
    <property type="entry name" value="Phosphorylase"/>
    <property type="match status" value="1"/>
</dbReference>
<evidence type="ECO:0000256" key="1">
    <source>
        <dbReference type="ARBA" id="ARBA00001275"/>
    </source>
</evidence>
<dbReference type="RefSeq" id="WP_105044674.1">
    <property type="nucleotide sequence ID" value="NZ_MQWA01000001.1"/>
</dbReference>
<dbReference type="OrthoDB" id="9760804at2"/>
<dbReference type="EC" id="2.4.1.1" evidence="4"/>
<name>A0A2S7U570_9BACT</name>
<protein>
    <recommendedName>
        <fullName evidence="4">glycogen phosphorylase</fullName>
        <ecNumber evidence="4">2.4.1.1</ecNumber>
    </recommendedName>
</protein>
<dbReference type="InterPro" id="IPR052182">
    <property type="entry name" value="Glycogen/Maltodextrin_Phosph"/>
</dbReference>
<dbReference type="InterPro" id="IPR011834">
    <property type="entry name" value="Agluc_phsphrylas"/>
</dbReference>
<dbReference type="PANTHER" id="PTHR42655">
    <property type="entry name" value="GLYCOGEN PHOSPHORYLASE"/>
    <property type="match status" value="1"/>
</dbReference>
<dbReference type="EMBL" id="MQWA01000001">
    <property type="protein sequence ID" value="PQJ30148.1"/>
    <property type="molecule type" value="Genomic_DNA"/>
</dbReference>
<organism evidence="10 11">
    <name type="scientific">Rubritalea profundi</name>
    <dbReference type="NCBI Taxonomy" id="1658618"/>
    <lineage>
        <taxon>Bacteria</taxon>
        <taxon>Pseudomonadati</taxon>
        <taxon>Verrucomicrobiota</taxon>
        <taxon>Verrucomicrobiia</taxon>
        <taxon>Verrucomicrobiales</taxon>
        <taxon>Rubritaleaceae</taxon>
        <taxon>Rubritalea</taxon>
    </lineage>
</organism>
<dbReference type="GO" id="GO:0008184">
    <property type="term" value="F:glycogen phosphorylase activity"/>
    <property type="evidence" value="ECO:0007669"/>
    <property type="project" value="InterPro"/>
</dbReference>
<comment type="caution">
    <text evidence="10">The sequence shown here is derived from an EMBL/GenBank/DDBJ whole genome shotgun (WGS) entry which is preliminary data.</text>
</comment>
<keyword evidence="7" id="KW-0663">Pyridoxal phosphate</keyword>
<comment type="similarity">
    <text evidence="3">Belongs to the glycogen phosphorylase family.</text>
</comment>
<dbReference type="GO" id="GO:0030170">
    <property type="term" value="F:pyridoxal phosphate binding"/>
    <property type="evidence" value="ECO:0007669"/>
    <property type="project" value="InterPro"/>
</dbReference>
<evidence type="ECO:0000313" key="11">
    <source>
        <dbReference type="Proteomes" id="UP000239907"/>
    </source>
</evidence>
<evidence type="ECO:0000256" key="6">
    <source>
        <dbReference type="ARBA" id="ARBA00022679"/>
    </source>
</evidence>
<comment type="function">
    <text evidence="9">Phosphorylase is an important allosteric enzyme in carbohydrate metabolism. Enzymes from different sources differ in their regulatory mechanisms and in their natural substrates. However, all known phosphorylases share catalytic and structural properties.</text>
</comment>
<dbReference type="PROSITE" id="PS00102">
    <property type="entry name" value="PHOSPHORYLASE"/>
    <property type="match status" value="1"/>
</dbReference>
<dbReference type="Proteomes" id="UP000239907">
    <property type="component" value="Unassembled WGS sequence"/>
</dbReference>
<dbReference type="NCBIfam" id="TIGR02094">
    <property type="entry name" value="more_P_ylases"/>
    <property type="match status" value="1"/>
</dbReference>
<dbReference type="PANTHER" id="PTHR42655:SF1">
    <property type="entry name" value="GLYCOGEN PHOSPHORYLASE"/>
    <property type="match status" value="1"/>
</dbReference>
<proteinExistence type="inferred from homology"/>
<dbReference type="InterPro" id="IPR035090">
    <property type="entry name" value="Pyridoxal_P_attach_site"/>
</dbReference>
<accession>A0A2S7U570</accession>
<dbReference type="AlphaFoldDB" id="A0A2S7U570"/>
<dbReference type="Gene3D" id="3.40.50.2000">
    <property type="entry name" value="Glycogen Phosphorylase B"/>
    <property type="match status" value="2"/>
</dbReference>
<comment type="cofactor">
    <cofactor evidence="2">
        <name>pyridoxal 5'-phosphate</name>
        <dbReference type="ChEBI" id="CHEBI:597326"/>
    </cofactor>
</comment>